<reference evidence="1" key="1">
    <citation type="submission" date="2020-09" db="EMBL/GenBank/DDBJ databases">
        <authorList>
            <person name="Kikuchi T."/>
        </authorList>
    </citation>
    <scope>NUCLEOTIDE SEQUENCE</scope>
    <source>
        <strain evidence="1">Ka4C1</strain>
    </source>
</reference>
<dbReference type="EMBL" id="CAJFCV020000005">
    <property type="protein sequence ID" value="CAG9126061.1"/>
    <property type="molecule type" value="Genomic_DNA"/>
</dbReference>
<dbReference type="InterPro" id="IPR052501">
    <property type="entry name" value="Alpha-1-2_FucT"/>
</dbReference>
<name>A0A7I8X8V1_BURXY</name>
<accession>A0A7I8X8V1</accession>
<dbReference type="EMBL" id="CAJFDI010000005">
    <property type="protein sequence ID" value="CAD5232910.1"/>
    <property type="molecule type" value="Genomic_DNA"/>
</dbReference>
<dbReference type="OrthoDB" id="5815225at2759"/>
<dbReference type="Proteomes" id="UP000659654">
    <property type="component" value="Unassembled WGS sequence"/>
</dbReference>
<comment type="caution">
    <text evidence="1">The sequence shown here is derived from an EMBL/GenBank/DDBJ whole genome shotgun (WGS) entry which is preliminary data.</text>
</comment>
<dbReference type="PANTHER" id="PTHR22898">
    <property type="entry name" value="UNCHARACTERIZED GLYCOSOL TRANSFERASE-RELATED"/>
    <property type="match status" value="1"/>
</dbReference>
<organism evidence="1 2">
    <name type="scientific">Bursaphelenchus xylophilus</name>
    <name type="common">Pinewood nematode worm</name>
    <name type="synonym">Aphelenchoides xylophilus</name>
    <dbReference type="NCBI Taxonomy" id="6326"/>
    <lineage>
        <taxon>Eukaryota</taxon>
        <taxon>Metazoa</taxon>
        <taxon>Ecdysozoa</taxon>
        <taxon>Nematoda</taxon>
        <taxon>Chromadorea</taxon>
        <taxon>Rhabditida</taxon>
        <taxon>Tylenchina</taxon>
        <taxon>Tylenchomorpha</taxon>
        <taxon>Aphelenchoidea</taxon>
        <taxon>Aphelenchoididae</taxon>
        <taxon>Bursaphelenchus</taxon>
    </lineage>
</organism>
<dbReference type="Proteomes" id="UP000582659">
    <property type="component" value="Unassembled WGS sequence"/>
</dbReference>
<proteinExistence type="predicted"/>
<dbReference type="PANTHER" id="PTHR22898:SF3">
    <property type="entry name" value="ALPHA-1,2-FUCOSYLTRANSFERASE-RELATED"/>
    <property type="match status" value="1"/>
</dbReference>
<evidence type="ECO:0000313" key="1">
    <source>
        <dbReference type="EMBL" id="CAD5232910.1"/>
    </source>
</evidence>
<evidence type="ECO:0000313" key="2">
    <source>
        <dbReference type="Proteomes" id="UP000659654"/>
    </source>
</evidence>
<keyword evidence="2" id="KW-1185">Reference proteome</keyword>
<dbReference type="AlphaFoldDB" id="A0A7I8X8V1"/>
<gene>
    <name evidence="1" type="ORF">BXYJ_LOCUS13001</name>
</gene>
<protein>
    <submittedName>
        <fullName evidence="1">(pine wood nematode) hypothetical protein</fullName>
    </submittedName>
</protein>
<sequence>MLRQIVWIVGKNKKIVLLLIVLASTYTIFYSTSSETHNFNRTVIKEAQPGITRVRPKTYEAQKLWPEFGKTLAIKSGDCAGMANIFWRIAALYGLSLQTNRTAIIGAHFKRCGLFEKYEMTYYFPALSVLYSRPSIDDAVEVPFGVSTWETDDIEKLLERQEESVAIVDGIYFQSFGYFHQFKQRIRKIFAPSTEIKRLIDDYDKTVFKGDRSHKLCIHLRDFEKGRFKKSNVTWTFEAAKFIIQHLKTAHNIENINAIVFSDNKSHSQTIAEQLVNEGSISKSYIPSEMNRGTEMVFAQTKCQSMILTTIGSTFGWWMAYFMAEEAQKRVFYSEHFFEPGRYNRNTENEMEANYIRPEWKRIGSKNGIFEIESRQKQGLLVIEKDSRMNNSYSMEV</sequence>